<dbReference type="AlphaFoldDB" id="C6HTU8"/>
<feature type="chain" id="PRO_5002966289" evidence="1">
    <location>
        <begin position="27"/>
        <end position="220"/>
    </location>
</feature>
<gene>
    <name evidence="2" type="ORF">UBAL3_44810014</name>
</gene>
<accession>C6HTU8</accession>
<dbReference type="Proteomes" id="UP000009374">
    <property type="component" value="Unassembled WGS sequence"/>
</dbReference>
<dbReference type="EMBL" id="GG693852">
    <property type="protein sequence ID" value="EES53876.1"/>
    <property type="molecule type" value="Genomic_DNA"/>
</dbReference>
<sequence>MKKKFAGVLGLTIVLLVSQTPPTVLAQENPSSMDSDPLYSKVRDKNRKIGAIIHQTANLQGLAMGWKPLPPAGWSAYCQQVRKGKSVVGEVPGFADTGKLLEENFQKKYRDFPYDQYDRNHLPGTKTLYLKRINRFQAEYDYMGAATKKLLRGGCRRISDLPTQRQYLMASSQYFQIVGEALHDIESWRASDISRQESFLRHKKFEDQLKAAKKKSFFRF</sequence>
<keyword evidence="3" id="KW-1185">Reference proteome</keyword>
<organism evidence="2 3">
    <name type="scientific">Leptospirillum ferrodiazotrophum</name>
    <dbReference type="NCBI Taxonomy" id="412449"/>
    <lineage>
        <taxon>Bacteria</taxon>
        <taxon>Pseudomonadati</taxon>
        <taxon>Nitrospirota</taxon>
        <taxon>Nitrospiria</taxon>
        <taxon>Nitrospirales</taxon>
        <taxon>Nitrospiraceae</taxon>
        <taxon>Leptospirillum</taxon>
    </lineage>
</organism>
<feature type="signal peptide" evidence="1">
    <location>
        <begin position="1"/>
        <end position="26"/>
    </location>
</feature>
<reference evidence="2 3" key="1">
    <citation type="journal article" date="2009" name="Appl. Environ. Microbiol.">
        <title>Community genomic and proteomic analyses of chemoautotrophic iron-oxidizing "Leptospirillum rubarum" (Group II) and "Leptospirillum ferrodiazotrophum" (Group III) bacteria in acid mine drainage biofilms.</title>
        <authorList>
            <person name="Goltsman D.S."/>
            <person name="Denef V.J."/>
            <person name="Singer S.W."/>
            <person name="VerBerkmoes N.C."/>
            <person name="Lefsrud M."/>
            <person name="Mueller R.S."/>
            <person name="Dick G.J."/>
            <person name="Sun C.L."/>
            <person name="Wheeler K.E."/>
            <person name="Zemla A."/>
            <person name="Baker B.J."/>
            <person name="Hauser L."/>
            <person name="Land M."/>
            <person name="Shah M.B."/>
            <person name="Thelen M.P."/>
            <person name="Hettich R.L."/>
            <person name="Banfield J.F."/>
        </authorList>
    </citation>
    <scope>NUCLEOTIDE SEQUENCE [LARGE SCALE GENOMIC DNA]</scope>
</reference>
<protein>
    <submittedName>
        <fullName evidence="2">Uncharacterized protein</fullName>
    </submittedName>
</protein>
<evidence type="ECO:0000256" key="1">
    <source>
        <dbReference type="SAM" id="SignalP"/>
    </source>
</evidence>
<proteinExistence type="predicted"/>
<evidence type="ECO:0000313" key="3">
    <source>
        <dbReference type="Proteomes" id="UP000009374"/>
    </source>
</evidence>
<evidence type="ECO:0000313" key="2">
    <source>
        <dbReference type="EMBL" id="EES53876.1"/>
    </source>
</evidence>
<keyword evidence="1" id="KW-0732">Signal</keyword>
<name>C6HTU8_9BACT</name>